<keyword evidence="2" id="KW-0058">Aromatic hydrocarbons catabolism</keyword>
<feature type="domain" description="Epoxide hydrolase N-terminal" evidence="5">
    <location>
        <begin position="3"/>
        <end position="107"/>
    </location>
</feature>
<name>W4M5R4_9BACT</name>
<evidence type="ECO:0000313" key="6">
    <source>
        <dbReference type="EMBL" id="ETX05518.1"/>
    </source>
</evidence>
<evidence type="ECO:0000259" key="5">
    <source>
        <dbReference type="Pfam" id="PF06441"/>
    </source>
</evidence>
<keyword evidence="3" id="KW-0378">Hydrolase</keyword>
<evidence type="ECO:0000256" key="1">
    <source>
        <dbReference type="ARBA" id="ARBA00010088"/>
    </source>
</evidence>
<gene>
    <name evidence="6" type="ORF">ETSY2_22505</name>
</gene>
<dbReference type="SUPFAM" id="SSF53474">
    <property type="entry name" value="alpha/beta-Hydrolases"/>
    <property type="match status" value="1"/>
</dbReference>
<dbReference type="EMBL" id="AZHX01000938">
    <property type="protein sequence ID" value="ETX05518.1"/>
    <property type="molecule type" value="Genomic_DNA"/>
</dbReference>
<dbReference type="PIRSF" id="PIRSF001112">
    <property type="entry name" value="Epoxide_hydrolase"/>
    <property type="match status" value="1"/>
</dbReference>
<keyword evidence="7" id="KW-1185">Reference proteome</keyword>
<evidence type="ECO:0000256" key="2">
    <source>
        <dbReference type="ARBA" id="ARBA00022797"/>
    </source>
</evidence>
<feature type="active site" description="Nucleophile" evidence="4">
    <location>
        <position position="178"/>
    </location>
</feature>
<sequence>MDIQPFTIHVPDAVLEDLRDRLLRTRWPSEIPDSGWDYGSNLAYVKELCEYWRTEFDWRAQEAALNRFAHFRTTIDNSGIHFIHERGKGPNPIPLMITHGWPSTFFEISKVIPLLTDPASHGGDPADAFDVVVPSMPGYGFSDHTTRRGINLARIADMWSQLMTQGLGYSRFGAQGGDWGAGVTARLGFSYASQVIGIHTTAVSGAPNTWMPGMRELSAAERTLVDSRAHWFQEEGGYFHIQGTKPQTLSYGLNDSPSGLAAWIVEKWRTWSDCNGDVERRFSKDELLTTITIYWATQTINSSTRLYYENLHNTWIIQPGQRIDVPCGVARFPHDNSYPPREWAERFYNLRHWTEMPRGGHFAAFEEPQLLANDVRDFFRPLRG</sequence>
<dbReference type="InterPro" id="IPR010497">
    <property type="entry name" value="Epoxide_hydro_N"/>
</dbReference>
<dbReference type="PANTHER" id="PTHR21661">
    <property type="entry name" value="EPOXIDE HYDROLASE 1-RELATED"/>
    <property type="match status" value="1"/>
</dbReference>
<dbReference type="AlphaFoldDB" id="W4M5R4"/>
<proteinExistence type="inferred from homology"/>
<evidence type="ECO:0000256" key="3">
    <source>
        <dbReference type="ARBA" id="ARBA00022801"/>
    </source>
</evidence>
<dbReference type="PATRIC" id="fig|1429439.4.peg.3825"/>
<comment type="caution">
    <text evidence="6">The sequence shown here is derived from an EMBL/GenBank/DDBJ whole genome shotgun (WGS) entry which is preliminary data.</text>
</comment>
<accession>W4M5R4</accession>
<dbReference type="GO" id="GO:0004301">
    <property type="term" value="F:epoxide hydrolase activity"/>
    <property type="evidence" value="ECO:0007669"/>
    <property type="project" value="TreeGrafter"/>
</dbReference>
<evidence type="ECO:0000313" key="7">
    <source>
        <dbReference type="Proteomes" id="UP000019140"/>
    </source>
</evidence>
<dbReference type="PANTHER" id="PTHR21661:SF35">
    <property type="entry name" value="EPOXIDE HYDROLASE"/>
    <property type="match status" value="1"/>
</dbReference>
<reference evidence="6 7" key="1">
    <citation type="journal article" date="2014" name="Nature">
        <title>An environmental bacterial taxon with a large and distinct metabolic repertoire.</title>
        <authorList>
            <person name="Wilson M.C."/>
            <person name="Mori T."/>
            <person name="Ruckert C."/>
            <person name="Uria A.R."/>
            <person name="Helf M.J."/>
            <person name="Takada K."/>
            <person name="Gernert C."/>
            <person name="Steffens U.A."/>
            <person name="Heycke N."/>
            <person name="Schmitt S."/>
            <person name="Rinke C."/>
            <person name="Helfrich E.J."/>
            <person name="Brachmann A.O."/>
            <person name="Gurgui C."/>
            <person name="Wakimoto T."/>
            <person name="Kracht M."/>
            <person name="Crusemann M."/>
            <person name="Hentschel U."/>
            <person name="Abe I."/>
            <person name="Matsunaga S."/>
            <person name="Kalinowski J."/>
            <person name="Takeyama H."/>
            <person name="Piel J."/>
        </authorList>
    </citation>
    <scope>NUCLEOTIDE SEQUENCE [LARGE SCALE GENOMIC DNA]</scope>
    <source>
        <strain evidence="7">TSY2</strain>
    </source>
</reference>
<protein>
    <submittedName>
        <fullName evidence="6">Multidrug MFS transporter</fullName>
    </submittedName>
</protein>
<evidence type="ECO:0000256" key="4">
    <source>
        <dbReference type="PIRSR" id="PIRSR001112-1"/>
    </source>
</evidence>
<dbReference type="InterPro" id="IPR000639">
    <property type="entry name" value="Epox_hydrolase-like"/>
</dbReference>
<comment type="similarity">
    <text evidence="1">Belongs to the peptidase S33 family.</text>
</comment>
<dbReference type="Proteomes" id="UP000019140">
    <property type="component" value="Unassembled WGS sequence"/>
</dbReference>
<organism evidence="6 7">
    <name type="scientific">Candidatus Entotheonella gemina</name>
    <dbReference type="NCBI Taxonomy" id="1429439"/>
    <lineage>
        <taxon>Bacteria</taxon>
        <taxon>Pseudomonadati</taxon>
        <taxon>Nitrospinota/Tectimicrobiota group</taxon>
        <taxon>Candidatus Tectimicrobiota</taxon>
        <taxon>Candidatus Entotheonellia</taxon>
        <taxon>Candidatus Entotheonellales</taxon>
        <taxon>Candidatus Entotheonellaceae</taxon>
        <taxon>Candidatus Entotheonella</taxon>
    </lineage>
</organism>
<dbReference type="Gene3D" id="3.40.50.1820">
    <property type="entry name" value="alpha/beta hydrolase"/>
    <property type="match status" value="1"/>
</dbReference>
<dbReference type="HOGENOM" id="CLU_019414_0_1_7"/>
<dbReference type="GO" id="GO:0097176">
    <property type="term" value="P:epoxide metabolic process"/>
    <property type="evidence" value="ECO:0007669"/>
    <property type="project" value="TreeGrafter"/>
</dbReference>
<feature type="active site" description="Proton donor" evidence="4">
    <location>
        <position position="307"/>
    </location>
</feature>
<dbReference type="InterPro" id="IPR016292">
    <property type="entry name" value="Epoxide_hydrolase"/>
</dbReference>
<dbReference type="InterPro" id="IPR029058">
    <property type="entry name" value="AB_hydrolase_fold"/>
</dbReference>
<feature type="active site" description="Proton acceptor" evidence="4">
    <location>
        <position position="361"/>
    </location>
</feature>
<dbReference type="PRINTS" id="PR00412">
    <property type="entry name" value="EPOXHYDRLASE"/>
</dbReference>
<dbReference type="Pfam" id="PF06441">
    <property type="entry name" value="EHN"/>
    <property type="match status" value="1"/>
</dbReference>